<dbReference type="AlphaFoldDB" id="X1CIQ2"/>
<evidence type="ECO:0000313" key="1">
    <source>
        <dbReference type="EMBL" id="GAG92932.1"/>
    </source>
</evidence>
<accession>X1CIQ2</accession>
<comment type="caution">
    <text evidence="1">The sequence shown here is derived from an EMBL/GenBank/DDBJ whole genome shotgun (WGS) entry which is preliminary data.</text>
</comment>
<sequence>SMDQSDREEECNEHKHENRNKLGELTCMIF</sequence>
<proteinExistence type="predicted"/>
<name>X1CIQ2_9ZZZZ</name>
<organism evidence="1">
    <name type="scientific">marine sediment metagenome</name>
    <dbReference type="NCBI Taxonomy" id="412755"/>
    <lineage>
        <taxon>unclassified sequences</taxon>
        <taxon>metagenomes</taxon>
        <taxon>ecological metagenomes</taxon>
    </lineage>
</organism>
<gene>
    <name evidence="1" type="ORF">S01H4_46675</name>
</gene>
<reference evidence="1" key="1">
    <citation type="journal article" date="2014" name="Front. Microbiol.">
        <title>High frequency of phylogenetically diverse reductive dehalogenase-homologous genes in deep subseafloor sedimentary metagenomes.</title>
        <authorList>
            <person name="Kawai M."/>
            <person name="Futagami T."/>
            <person name="Toyoda A."/>
            <person name="Takaki Y."/>
            <person name="Nishi S."/>
            <person name="Hori S."/>
            <person name="Arai W."/>
            <person name="Tsubouchi T."/>
            <person name="Morono Y."/>
            <person name="Uchiyama I."/>
            <person name="Ito T."/>
            <person name="Fujiyama A."/>
            <person name="Inagaki F."/>
            <person name="Takami H."/>
        </authorList>
    </citation>
    <scope>NUCLEOTIDE SEQUENCE</scope>
    <source>
        <strain evidence="1">Expedition CK06-06</strain>
    </source>
</reference>
<protein>
    <submittedName>
        <fullName evidence="1">Uncharacterized protein</fullName>
    </submittedName>
</protein>
<dbReference type="EMBL" id="BART01026111">
    <property type="protein sequence ID" value="GAG92932.1"/>
    <property type="molecule type" value="Genomic_DNA"/>
</dbReference>
<feature type="non-terminal residue" evidence="1">
    <location>
        <position position="1"/>
    </location>
</feature>